<dbReference type="InterPro" id="IPR004562">
    <property type="entry name" value="LipoylTrfase_LipoateP_Ligase"/>
</dbReference>
<sequence length="121" mass="13748">MLPRSKVGSFVLTSLASRCQASGQRRGCWSTLVPTLHRVASRYKRGLTTSTSTPPPQCYISHSTDPWTNLAFEEWLLRDVPEPTDKLFLYRNRPAIVLGRNQVEWTIDLLIVEALLTLHVL</sequence>
<evidence type="ECO:0000256" key="4">
    <source>
        <dbReference type="ARBA" id="ARBA00015925"/>
    </source>
</evidence>
<reference evidence="7" key="1">
    <citation type="journal article" date="2018" name="Nat. Microbiol.">
        <title>Leveraging single-cell genomics to expand the fungal tree of life.</title>
        <authorList>
            <person name="Ahrendt S.R."/>
            <person name="Quandt C.A."/>
            <person name="Ciobanu D."/>
            <person name="Clum A."/>
            <person name="Salamov A."/>
            <person name="Andreopoulos B."/>
            <person name="Cheng J.F."/>
            <person name="Woyke T."/>
            <person name="Pelin A."/>
            <person name="Henrissat B."/>
            <person name="Reynolds N.K."/>
            <person name="Benny G.L."/>
            <person name="Smith M.E."/>
            <person name="James T.Y."/>
            <person name="Grigoriev I.V."/>
        </authorList>
    </citation>
    <scope>NUCLEOTIDE SEQUENCE [LARGE SCALE GENOMIC DNA]</scope>
</reference>
<accession>A0A4P9XZW9</accession>
<dbReference type="AlphaFoldDB" id="A0A4P9XZW9"/>
<evidence type="ECO:0000313" key="7">
    <source>
        <dbReference type="Proteomes" id="UP000267251"/>
    </source>
</evidence>
<comment type="function">
    <text evidence="1">Catalyzes both the ATP-dependent activation of exogenously supplied lipoate to lipoyl-AMP and the transfer of the activated lipoyl onto the lipoyl domains of lipoate-dependent enzymes.</text>
</comment>
<comment type="similarity">
    <text evidence="3">Belongs to the LplA family.</text>
</comment>
<dbReference type="Pfam" id="PF21948">
    <property type="entry name" value="LplA-B_cat"/>
    <property type="match status" value="1"/>
</dbReference>
<dbReference type="SUPFAM" id="SSF55681">
    <property type="entry name" value="Class II aaRS and biotin synthetases"/>
    <property type="match status" value="1"/>
</dbReference>
<dbReference type="InterPro" id="IPR004143">
    <property type="entry name" value="BPL_LPL_catalytic"/>
</dbReference>
<evidence type="ECO:0000259" key="5">
    <source>
        <dbReference type="Pfam" id="PF21948"/>
    </source>
</evidence>
<keyword evidence="7" id="KW-1185">Reference proteome</keyword>
<dbReference type="OrthoDB" id="201621at2759"/>
<dbReference type="PANTHER" id="PTHR12561:SF3">
    <property type="entry name" value="LIPOYLTRANSFERASE 1, MITOCHONDRIAL"/>
    <property type="match status" value="1"/>
</dbReference>
<dbReference type="GO" id="GO:0017118">
    <property type="term" value="F:lipoyltransferase activity"/>
    <property type="evidence" value="ECO:0007669"/>
    <property type="project" value="TreeGrafter"/>
</dbReference>
<name>A0A4P9XZW9_9FUNG</name>
<dbReference type="EMBL" id="KZ988502">
    <property type="protein sequence ID" value="RKP12056.1"/>
    <property type="molecule type" value="Genomic_DNA"/>
</dbReference>
<dbReference type="Gene3D" id="3.30.930.10">
    <property type="entry name" value="Bira Bifunctional Protein, Domain 2"/>
    <property type="match status" value="1"/>
</dbReference>
<feature type="domain" description="BPL/LPL catalytic" evidence="5">
    <location>
        <begin position="65"/>
        <end position="106"/>
    </location>
</feature>
<dbReference type="Proteomes" id="UP000267251">
    <property type="component" value="Unassembled WGS sequence"/>
</dbReference>
<proteinExistence type="inferred from homology"/>
<evidence type="ECO:0000313" key="6">
    <source>
        <dbReference type="EMBL" id="RKP12056.1"/>
    </source>
</evidence>
<dbReference type="PANTHER" id="PTHR12561">
    <property type="entry name" value="LIPOATE-PROTEIN LIGASE"/>
    <property type="match status" value="1"/>
</dbReference>
<evidence type="ECO:0000256" key="2">
    <source>
        <dbReference type="ARBA" id="ARBA00005085"/>
    </source>
</evidence>
<dbReference type="GO" id="GO:0005739">
    <property type="term" value="C:mitochondrion"/>
    <property type="evidence" value="ECO:0007669"/>
    <property type="project" value="TreeGrafter"/>
</dbReference>
<comment type="pathway">
    <text evidence="2">Protein modification; protein lipoylation via exogenous pathway; protein N(6)-(lipoyl)lysine from lipoate: step 2/2.</text>
</comment>
<protein>
    <recommendedName>
        <fullName evidence="4">Putative lipoate-protein ligase A</fullName>
    </recommendedName>
</protein>
<evidence type="ECO:0000256" key="3">
    <source>
        <dbReference type="ARBA" id="ARBA00008242"/>
    </source>
</evidence>
<dbReference type="InterPro" id="IPR045864">
    <property type="entry name" value="aa-tRNA-synth_II/BPL/LPL"/>
</dbReference>
<organism evidence="6 7">
    <name type="scientific">Piptocephalis cylindrospora</name>
    <dbReference type="NCBI Taxonomy" id="1907219"/>
    <lineage>
        <taxon>Eukaryota</taxon>
        <taxon>Fungi</taxon>
        <taxon>Fungi incertae sedis</taxon>
        <taxon>Zoopagomycota</taxon>
        <taxon>Zoopagomycotina</taxon>
        <taxon>Zoopagomycetes</taxon>
        <taxon>Zoopagales</taxon>
        <taxon>Piptocephalidaceae</taxon>
        <taxon>Piptocephalis</taxon>
    </lineage>
</organism>
<evidence type="ECO:0000256" key="1">
    <source>
        <dbReference type="ARBA" id="ARBA00003253"/>
    </source>
</evidence>
<gene>
    <name evidence="6" type="ORF">BJ684DRAFT_17419</name>
</gene>
<dbReference type="GO" id="GO:0009249">
    <property type="term" value="P:protein lipoylation"/>
    <property type="evidence" value="ECO:0007669"/>
    <property type="project" value="InterPro"/>
</dbReference>